<dbReference type="Proteomes" id="UP000437748">
    <property type="component" value="Unassembled WGS sequence"/>
</dbReference>
<dbReference type="EMBL" id="WFLM01000009">
    <property type="protein sequence ID" value="KAB8035838.1"/>
    <property type="molecule type" value="Genomic_DNA"/>
</dbReference>
<evidence type="ECO:0000259" key="1">
    <source>
        <dbReference type="Pfam" id="PF23961"/>
    </source>
</evidence>
<feature type="domain" description="Phage neck terminator protein gp12-like" evidence="1">
    <location>
        <begin position="10"/>
        <end position="158"/>
    </location>
</feature>
<reference evidence="2 3" key="1">
    <citation type="submission" date="2019-10" db="EMBL/GenBank/DDBJ databases">
        <title>New species of Slilvanegrellaceae.</title>
        <authorList>
            <person name="Pitt A."/>
            <person name="Hahn M.W."/>
        </authorList>
    </citation>
    <scope>NUCLEOTIDE SEQUENCE [LARGE SCALE GENOMIC DNA]</scope>
    <source>
        <strain evidence="2 3">SP-Ram-0.45-NSY-1</strain>
    </source>
</reference>
<keyword evidence="3" id="KW-1185">Reference proteome</keyword>
<dbReference type="RefSeq" id="WP_153421863.1">
    <property type="nucleotide sequence ID" value="NZ_WFLM01000009.1"/>
</dbReference>
<dbReference type="InterPro" id="IPR057087">
    <property type="entry name" value="Gp12-like"/>
</dbReference>
<protein>
    <recommendedName>
        <fullName evidence="1">Phage neck terminator protein gp12-like domain-containing protein</fullName>
    </recommendedName>
</protein>
<evidence type="ECO:0000313" key="2">
    <source>
        <dbReference type="EMBL" id="KAB8035838.1"/>
    </source>
</evidence>
<comment type="caution">
    <text evidence="2">The sequence shown here is derived from an EMBL/GenBank/DDBJ whole genome shotgun (WGS) entry which is preliminary data.</text>
</comment>
<dbReference type="AlphaFoldDB" id="A0A6N6VMV9"/>
<organism evidence="2 3">
    <name type="scientific">Silvanigrella paludirubra</name>
    <dbReference type="NCBI Taxonomy" id="2499159"/>
    <lineage>
        <taxon>Bacteria</taxon>
        <taxon>Pseudomonadati</taxon>
        <taxon>Bdellovibrionota</taxon>
        <taxon>Oligoflexia</taxon>
        <taxon>Silvanigrellales</taxon>
        <taxon>Silvanigrellaceae</taxon>
        <taxon>Silvanigrella</taxon>
    </lineage>
</organism>
<proteinExistence type="predicted"/>
<accession>A0A6N6VMV9</accession>
<name>A0A6N6VMV9_9BACT</name>
<evidence type="ECO:0000313" key="3">
    <source>
        <dbReference type="Proteomes" id="UP000437748"/>
    </source>
</evidence>
<dbReference type="NCBIfam" id="NF047498">
    <property type="entry name" value="LIC_12616_fam"/>
    <property type="match status" value="1"/>
</dbReference>
<dbReference type="Pfam" id="PF23961">
    <property type="entry name" value="Phage_tail_terminator_9"/>
    <property type="match status" value="1"/>
</dbReference>
<sequence>MISYIETFKDYLYDWLIDFGEVRFANQSVGIPKYPFIICNIKSINKKGLDQEILNLKDDEVLRYGSRDFNISIDIYDNENGNANEIAQNIADSIDSRTTSLFFRKINFVLNSDVKIIDLTTLIKTKFEQRFHIDLLAKYTSNIKEKIETIDLNKIKIKGEFN</sequence>
<gene>
    <name evidence="2" type="ORF">GCL60_16545</name>
</gene>